<reference evidence="1 2" key="1">
    <citation type="submission" date="2016-04" db="EMBL/GenBank/DDBJ databases">
        <title>A degradative enzymes factory behind the ericoid mycorrhizal symbiosis.</title>
        <authorList>
            <consortium name="DOE Joint Genome Institute"/>
            <person name="Martino E."/>
            <person name="Morin E."/>
            <person name="Grelet G."/>
            <person name="Kuo A."/>
            <person name="Kohler A."/>
            <person name="Daghino S."/>
            <person name="Barry K."/>
            <person name="Choi C."/>
            <person name="Cichocki N."/>
            <person name="Clum A."/>
            <person name="Copeland A."/>
            <person name="Hainaut M."/>
            <person name="Haridas S."/>
            <person name="Labutti K."/>
            <person name="Lindquist E."/>
            <person name="Lipzen A."/>
            <person name="Khouja H.-R."/>
            <person name="Murat C."/>
            <person name="Ohm R."/>
            <person name="Olson A."/>
            <person name="Spatafora J."/>
            <person name="Veneault-Fourrey C."/>
            <person name="Henrissat B."/>
            <person name="Grigoriev I."/>
            <person name="Martin F."/>
            <person name="Perotto S."/>
        </authorList>
    </citation>
    <scope>NUCLEOTIDE SEQUENCE [LARGE SCALE GENOMIC DNA]</scope>
    <source>
        <strain evidence="1 2">E</strain>
    </source>
</reference>
<organism evidence="1 2">
    <name type="scientific">Hyaloscypha bicolor E</name>
    <dbReference type="NCBI Taxonomy" id="1095630"/>
    <lineage>
        <taxon>Eukaryota</taxon>
        <taxon>Fungi</taxon>
        <taxon>Dikarya</taxon>
        <taxon>Ascomycota</taxon>
        <taxon>Pezizomycotina</taxon>
        <taxon>Leotiomycetes</taxon>
        <taxon>Helotiales</taxon>
        <taxon>Hyaloscyphaceae</taxon>
        <taxon>Hyaloscypha</taxon>
        <taxon>Hyaloscypha bicolor</taxon>
    </lineage>
</organism>
<gene>
    <name evidence="1" type="ORF">K444DRAFT_615114</name>
</gene>
<evidence type="ECO:0000313" key="2">
    <source>
        <dbReference type="Proteomes" id="UP000235371"/>
    </source>
</evidence>
<keyword evidence="2" id="KW-1185">Reference proteome</keyword>
<name>A0A2J6T3Y2_9HELO</name>
<dbReference type="EMBL" id="KZ613846">
    <property type="protein sequence ID" value="PMD57719.1"/>
    <property type="molecule type" value="Genomic_DNA"/>
</dbReference>
<accession>A0A2J6T3Y2</accession>
<dbReference type="AlphaFoldDB" id="A0A2J6T3Y2"/>
<dbReference type="OrthoDB" id="3436153at2759"/>
<evidence type="ECO:0000313" key="1">
    <source>
        <dbReference type="EMBL" id="PMD57719.1"/>
    </source>
</evidence>
<dbReference type="InParanoid" id="A0A2J6T3Y2"/>
<dbReference type="GeneID" id="36588739"/>
<protein>
    <submittedName>
        <fullName evidence="1">Uncharacterized protein</fullName>
    </submittedName>
</protein>
<dbReference type="RefSeq" id="XP_024734623.1">
    <property type="nucleotide sequence ID" value="XM_024880662.1"/>
</dbReference>
<dbReference type="Proteomes" id="UP000235371">
    <property type="component" value="Unassembled WGS sequence"/>
</dbReference>
<sequence>MVSKRVDANAMTHLWTFEVVFTTKMEVLETVFAESLKSCDLFNYVPPEDIIELSTLLCQAMQCLVQDSMKLYGPASTSLRSGLRRPLSKLLGQAVAIVSTGVK</sequence>
<proteinExistence type="predicted"/>